<keyword evidence="7" id="KW-0418">Kinase</keyword>
<dbReference type="InterPro" id="IPR046342">
    <property type="entry name" value="CBS_dom_sf"/>
</dbReference>
<dbReference type="InterPro" id="IPR000644">
    <property type="entry name" value="CBS_dom"/>
</dbReference>
<dbReference type="GO" id="GO:0016301">
    <property type="term" value="F:kinase activity"/>
    <property type="evidence" value="ECO:0007669"/>
    <property type="project" value="UniProtKB-KW"/>
</dbReference>
<evidence type="ECO:0000313" key="7">
    <source>
        <dbReference type="EMBL" id="OFV66422.1"/>
    </source>
</evidence>
<comment type="caution">
    <text evidence="7">The sequence shown here is derived from an EMBL/GenBank/DDBJ whole genome shotgun (WGS) entry which is preliminary data.</text>
</comment>
<proteinExistence type="predicted"/>
<organism evidence="7 8">
    <name type="scientific">Candidatus Syntropharchaeum butanivorans</name>
    <dbReference type="NCBI Taxonomy" id="1839936"/>
    <lineage>
        <taxon>Archaea</taxon>
        <taxon>Methanobacteriati</taxon>
        <taxon>Methanobacteriota</taxon>
        <taxon>Stenosarchaea group</taxon>
        <taxon>Methanomicrobia</taxon>
        <taxon>Methanosarcinales</taxon>
        <taxon>ANME-2 cluster</taxon>
        <taxon>Candidatus Syntropharchaeum</taxon>
    </lineage>
</organism>
<keyword evidence="7" id="KW-0808">Transferase</keyword>
<evidence type="ECO:0000259" key="5">
    <source>
        <dbReference type="PROSITE" id="PS51371"/>
    </source>
</evidence>
<feature type="domain" description="CBS" evidence="5">
    <location>
        <begin position="33"/>
        <end position="92"/>
    </location>
</feature>
<keyword evidence="3" id="KW-0486">Methionine biosynthesis</keyword>
<dbReference type="Proteomes" id="UP000885936">
    <property type="component" value="Unassembled WGS sequence"/>
</dbReference>
<dbReference type="Pfam" id="PF00571">
    <property type="entry name" value="CBS"/>
    <property type="match status" value="4"/>
</dbReference>
<dbReference type="GO" id="GO:0009086">
    <property type="term" value="P:methionine biosynthetic process"/>
    <property type="evidence" value="ECO:0007669"/>
    <property type="project" value="UniProtKB-KW"/>
</dbReference>
<dbReference type="PANTHER" id="PTHR43080">
    <property type="entry name" value="CBS DOMAIN-CONTAINING PROTEIN CBSX3, MITOCHONDRIAL"/>
    <property type="match status" value="1"/>
</dbReference>
<keyword evidence="1" id="KW-0028">Amino-acid biosynthesis</keyword>
<evidence type="ECO:0000313" key="6">
    <source>
        <dbReference type="EMBL" id="HEC56647.1"/>
    </source>
</evidence>
<evidence type="ECO:0000256" key="4">
    <source>
        <dbReference type="PROSITE-ProRule" id="PRU00703"/>
    </source>
</evidence>
<dbReference type="SUPFAM" id="SSF54631">
    <property type="entry name" value="CBS-domain pair"/>
    <property type="match status" value="3"/>
</dbReference>
<dbReference type="PROSITE" id="PS51371">
    <property type="entry name" value="CBS"/>
    <property type="match status" value="4"/>
</dbReference>
<accession>A0A1F2P5Z9</accession>
<evidence type="ECO:0000256" key="3">
    <source>
        <dbReference type="ARBA" id="ARBA00023167"/>
    </source>
</evidence>
<evidence type="ECO:0000256" key="1">
    <source>
        <dbReference type="ARBA" id="ARBA00022605"/>
    </source>
</evidence>
<protein>
    <submittedName>
        <fullName evidence="6">CBS domain-containing protein</fullName>
    </submittedName>
    <submittedName>
        <fullName evidence="7">Histidine kinase</fullName>
    </submittedName>
</protein>
<feature type="domain" description="CBS" evidence="5">
    <location>
        <begin position="113"/>
        <end position="169"/>
    </location>
</feature>
<evidence type="ECO:0000313" key="8">
    <source>
        <dbReference type="Proteomes" id="UP000185779"/>
    </source>
</evidence>
<dbReference type="AlphaFoldDB" id="A0A1F2P5Z9"/>
<dbReference type="EMBL" id="DRIE01000033">
    <property type="protein sequence ID" value="HEC56647.1"/>
    <property type="molecule type" value="Genomic_DNA"/>
</dbReference>
<dbReference type="EMBL" id="LYOR01000002">
    <property type="protein sequence ID" value="OFV66422.1"/>
    <property type="molecule type" value="Genomic_DNA"/>
</dbReference>
<sequence>MNRSNQKKYIRDKGGIEFNQRRSEHIGEIMRIATTDVVTVPPTMTIMGAVKTMTRYGCRRLPVTDAGTNKLMGIVTSLDIIDFMGGGDKNQLLVGKYNCNIIAGINAEVREIMSEDPISITKDLSIIQAVEILKGESIGALPIIDKSGRVIGIVTVRDFVEEVESNEAIGVKLVGDYMNHSITTASKETPIKKIAKIMVGNRFHRIPITNEDGKLIGLVTSTDIVHYISSGEIFEKLITGDLREASLLPVEIITRREVLTTTADARLGDVATLMMEHNIGALPVVEDGDLIGIITEHDLLDAF</sequence>
<gene>
    <name evidence="6" type="ORF">ENI32_01995</name>
    <name evidence="7" type="ORF">SBU_000389</name>
</gene>
<dbReference type="InterPro" id="IPR051257">
    <property type="entry name" value="Diverse_CBS-Domain"/>
</dbReference>
<reference evidence="7 8" key="1">
    <citation type="submission" date="2016-05" db="EMBL/GenBank/DDBJ databases">
        <title>Microbial consortia oxidize butane by reversing methanogenesis.</title>
        <authorList>
            <person name="Laso-Perez R."/>
            <person name="Richter M."/>
            <person name="Wegener G."/>
            <person name="Musat F."/>
        </authorList>
    </citation>
    <scope>NUCLEOTIDE SEQUENCE [LARGE SCALE GENOMIC DNA]</scope>
    <source>
        <strain evidence="7">BOX1</strain>
    </source>
</reference>
<dbReference type="Gene3D" id="3.10.580.10">
    <property type="entry name" value="CBS-domain"/>
    <property type="match status" value="2"/>
</dbReference>
<dbReference type="Proteomes" id="UP000185779">
    <property type="component" value="Unassembled WGS sequence"/>
</dbReference>
<feature type="domain" description="CBS" evidence="5">
    <location>
        <begin position="253"/>
        <end position="303"/>
    </location>
</feature>
<keyword evidence="8" id="KW-1185">Reference proteome</keyword>
<reference evidence="6" key="2">
    <citation type="journal article" date="2020" name="mSystems">
        <title>Genome- and Community-Level Interaction Insights into Carbon Utilization and Element Cycling Functions of Hydrothermarchaeota in Hydrothermal Sediment.</title>
        <authorList>
            <person name="Zhou Z."/>
            <person name="Liu Y."/>
            <person name="Xu W."/>
            <person name="Pan J."/>
            <person name="Luo Z.H."/>
            <person name="Li M."/>
        </authorList>
    </citation>
    <scope>NUCLEOTIDE SEQUENCE [LARGE SCALE GENOMIC DNA]</scope>
    <source>
        <strain evidence="6">HyVt-386</strain>
    </source>
</reference>
<name>A0A1F2P5Z9_9EURY</name>
<dbReference type="SMART" id="SM00116">
    <property type="entry name" value="CBS"/>
    <property type="match status" value="4"/>
</dbReference>
<evidence type="ECO:0000256" key="2">
    <source>
        <dbReference type="ARBA" id="ARBA00023122"/>
    </source>
</evidence>
<keyword evidence="2 4" id="KW-0129">CBS domain</keyword>
<dbReference type="STRING" id="1839936.SBU_000389"/>
<dbReference type="PANTHER" id="PTHR43080:SF2">
    <property type="entry name" value="CBS DOMAIN-CONTAINING PROTEIN"/>
    <property type="match status" value="1"/>
</dbReference>
<feature type="domain" description="CBS" evidence="5">
    <location>
        <begin position="178"/>
        <end position="237"/>
    </location>
</feature>